<dbReference type="InterPro" id="IPR000792">
    <property type="entry name" value="Tscrpt_reg_LuxR_C"/>
</dbReference>
<keyword evidence="1" id="KW-0472">Membrane</keyword>
<dbReference type="GO" id="GO:0006355">
    <property type="term" value="P:regulation of DNA-templated transcription"/>
    <property type="evidence" value="ECO:0007669"/>
    <property type="project" value="InterPro"/>
</dbReference>
<dbReference type="STRING" id="680198.SCAB_60491"/>
<keyword evidence="1" id="KW-0812">Transmembrane</keyword>
<keyword evidence="4" id="KW-1185">Reference proteome</keyword>
<reference evidence="3 4" key="1">
    <citation type="journal article" date="2010" name="Mol. Plant Microbe Interact.">
        <title>Streptomyces scabies 87-22 contains a coronafacic acid-like biosynthetic cluster that contributes to plant-microbe interactions.</title>
        <authorList>
            <person name="Bignell D.R."/>
            <person name="Seipke R.F."/>
            <person name="Huguet-Tapia J.C."/>
            <person name="Chambers A.H."/>
            <person name="Parry R.J."/>
            <person name="Loria R."/>
        </authorList>
    </citation>
    <scope>NUCLEOTIDE SEQUENCE [LARGE SCALE GENOMIC DNA]</scope>
    <source>
        <strain evidence="3 4">87.22</strain>
    </source>
</reference>
<sequence length="123" mass="13388">MTTPRSLTPDRRAAIELVAARNPSNPQAQAIYELLAEIDRLTNRSPCPLTGKRWAVLLDAANGNTNITSSRNLGLTPATVRTYRRRIHRQLGVHTVAQAVAVAMASGWISHSLIDIPGDPDAR</sequence>
<accession>C9Z8X9</accession>
<dbReference type="InterPro" id="IPR036388">
    <property type="entry name" value="WH-like_DNA-bd_sf"/>
</dbReference>
<feature type="transmembrane region" description="Helical" evidence="1">
    <location>
        <begin position="91"/>
        <end position="109"/>
    </location>
</feature>
<dbReference type="RefSeq" id="WP_013003629.1">
    <property type="nucleotide sequence ID" value="NC_013929.1"/>
</dbReference>
<evidence type="ECO:0000313" key="3">
    <source>
        <dbReference type="EMBL" id="CBG73068.1"/>
    </source>
</evidence>
<dbReference type="AlphaFoldDB" id="C9Z8X9"/>
<dbReference type="PROSITE" id="PS50043">
    <property type="entry name" value="HTH_LUXR_2"/>
    <property type="match status" value="1"/>
</dbReference>
<dbReference type="SUPFAM" id="SSF46894">
    <property type="entry name" value="C-terminal effector domain of the bipartite response regulators"/>
    <property type="match status" value="1"/>
</dbReference>
<evidence type="ECO:0000259" key="2">
    <source>
        <dbReference type="PROSITE" id="PS50043"/>
    </source>
</evidence>
<protein>
    <submittedName>
        <fullName evidence="3">Putative LuxR family transcriptional regulator</fullName>
    </submittedName>
</protein>
<gene>
    <name evidence="3" type="ordered locus">SCAB_60491</name>
</gene>
<dbReference type="EMBL" id="FN554889">
    <property type="protein sequence ID" value="CBG73068.1"/>
    <property type="molecule type" value="Genomic_DNA"/>
</dbReference>
<dbReference type="InterPro" id="IPR016032">
    <property type="entry name" value="Sig_transdc_resp-reg_C-effctor"/>
</dbReference>
<dbReference type="SMART" id="SM00421">
    <property type="entry name" value="HTH_LUXR"/>
    <property type="match status" value="1"/>
</dbReference>
<feature type="domain" description="HTH luxR-type" evidence="2">
    <location>
        <begin position="42"/>
        <end position="107"/>
    </location>
</feature>
<name>C9Z8X9_STRSW</name>
<dbReference type="Gene3D" id="1.10.10.10">
    <property type="entry name" value="Winged helix-like DNA-binding domain superfamily/Winged helix DNA-binding domain"/>
    <property type="match status" value="1"/>
</dbReference>
<dbReference type="KEGG" id="scb:SCAB_60491"/>
<dbReference type="GeneID" id="24310159"/>
<dbReference type="Proteomes" id="UP000001444">
    <property type="component" value="Chromosome"/>
</dbReference>
<dbReference type="Pfam" id="PF00196">
    <property type="entry name" value="GerE"/>
    <property type="match status" value="1"/>
</dbReference>
<dbReference type="GO" id="GO:0003677">
    <property type="term" value="F:DNA binding"/>
    <property type="evidence" value="ECO:0007669"/>
    <property type="project" value="InterPro"/>
</dbReference>
<proteinExistence type="predicted"/>
<evidence type="ECO:0000256" key="1">
    <source>
        <dbReference type="SAM" id="Phobius"/>
    </source>
</evidence>
<evidence type="ECO:0000313" key="4">
    <source>
        <dbReference type="Proteomes" id="UP000001444"/>
    </source>
</evidence>
<dbReference type="HOGENOM" id="CLU_2014040_0_0_11"/>
<keyword evidence="1" id="KW-1133">Transmembrane helix</keyword>
<organism evidence="3 4">
    <name type="scientific">Streptomyces scabiei (strain 87.22)</name>
    <dbReference type="NCBI Taxonomy" id="680198"/>
    <lineage>
        <taxon>Bacteria</taxon>
        <taxon>Bacillati</taxon>
        <taxon>Actinomycetota</taxon>
        <taxon>Actinomycetes</taxon>
        <taxon>Kitasatosporales</taxon>
        <taxon>Streptomycetaceae</taxon>
        <taxon>Streptomyces</taxon>
    </lineage>
</organism>